<comment type="caution">
    <text evidence="3">The sequence shown here is derived from an EMBL/GenBank/DDBJ whole genome shotgun (WGS) entry which is preliminary data.</text>
</comment>
<dbReference type="Proteomes" id="UP000554482">
    <property type="component" value="Unassembled WGS sequence"/>
</dbReference>
<reference evidence="3 4" key="1">
    <citation type="submission" date="2020-06" db="EMBL/GenBank/DDBJ databases">
        <title>Transcriptomic and genomic resources for Thalictrum thalictroides and T. hernandezii: Facilitating candidate gene discovery in an emerging model plant lineage.</title>
        <authorList>
            <person name="Arias T."/>
            <person name="Riano-Pachon D.M."/>
            <person name="Di Stilio V.S."/>
        </authorList>
    </citation>
    <scope>NUCLEOTIDE SEQUENCE [LARGE SCALE GENOMIC DNA]</scope>
    <source>
        <strain evidence="4">cv. WT478/WT964</strain>
        <tissue evidence="3">Leaves</tissue>
    </source>
</reference>
<keyword evidence="1" id="KW-0175">Coiled coil</keyword>
<dbReference type="AlphaFoldDB" id="A0A7J6WTU5"/>
<evidence type="ECO:0000313" key="3">
    <source>
        <dbReference type="EMBL" id="KAF5199905.1"/>
    </source>
</evidence>
<feature type="coiled-coil region" evidence="1">
    <location>
        <begin position="23"/>
        <end position="90"/>
    </location>
</feature>
<feature type="region of interest" description="Disordered" evidence="2">
    <location>
        <begin position="136"/>
        <end position="170"/>
    </location>
</feature>
<name>A0A7J6WTU5_THATH</name>
<evidence type="ECO:0000256" key="1">
    <source>
        <dbReference type="SAM" id="Coils"/>
    </source>
</evidence>
<evidence type="ECO:0000313" key="4">
    <source>
        <dbReference type="Proteomes" id="UP000554482"/>
    </source>
</evidence>
<accession>A0A7J6WTU5</accession>
<keyword evidence="4" id="KW-1185">Reference proteome</keyword>
<proteinExistence type="predicted"/>
<evidence type="ECO:0000256" key="2">
    <source>
        <dbReference type="SAM" id="MobiDB-lite"/>
    </source>
</evidence>
<sequence length="170" mass="19672">MEDIQGITPKEDQLLEEIIIEEEDDKQKDYDQLLQENMHLKAENARLQYRIAELEIEIDKKEMKADDVEIAELENEIAKRSMKADDAKIDELPSEKISMETDDVGISSIDKNEAEWQPSKLKLMLRLPRLAEVDVDVQGPECEKTNEQMQTNKSKGRKTKRKPSVDEGEE</sequence>
<dbReference type="EMBL" id="JABWDY010011323">
    <property type="protein sequence ID" value="KAF5199905.1"/>
    <property type="molecule type" value="Genomic_DNA"/>
</dbReference>
<protein>
    <submittedName>
        <fullName evidence="3">Uncharacterized protein</fullName>
    </submittedName>
</protein>
<gene>
    <name evidence="3" type="ORF">FRX31_010508</name>
</gene>
<organism evidence="3 4">
    <name type="scientific">Thalictrum thalictroides</name>
    <name type="common">Rue-anemone</name>
    <name type="synonym">Anemone thalictroides</name>
    <dbReference type="NCBI Taxonomy" id="46969"/>
    <lineage>
        <taxon>Eukaryota</taxon>
        <taxon>Viridiplantae</taxon>
        <taxon>Streptophyta</taxon>
        <taxon>Embryophyta</taxon>
        <taxon>Tracheophyta</taxon>
        <taxon>Spermatophyta</taxon>
        <taxon>Magnoliopsida</taxon>
        <taxon>Ranunculales</taxon>
        <taxon>Ranunculaceae</taxon>
        <taxon>Thalictroideae</taxon>
        <taxon>Thalictrum</taxon>
    </lineage>
</organism>